<comment type="caution">
    <text evidence="2">The sequence shown here is derived from an EMBL/GenBank/DDBJ whole genome shotgun (WGS) entry which is preliminary data.</text>
</comment>
<keyword evidence="1" id="KW-0472">Membrane</keyword>
<feature type="transmembrane region" description="Helical" evidence="1">
    <location>
        <begin position="130"/>
        <end position="150"/>
    </location>
</feature>
<keyword evidence="3" id="KW-1185">Reference proteome</keyword>
<dbReference type="EMBL" id="JAERQM010000001">
    <property type="protein sequence ID" value="MBU8542859.1"/>
    <property type="molecule type" value="Genomic_DNA"/>
</dbReference>
<name>A0ABS6H2G9_9PROT</name>
<evidence type="ECO:0000313" key="2">
    <source>
        <dbReference type="EMBL" id="MBU8542859.1"/>
    </source>
</evidence>
<proteinExistence type="predicted"/>
<gene>
    <name evidence="2" type="primary">bchF</name>
    <name evidence="2" type="ORF">JJQ90_04045</name>
</gene>
<reference evidence="2 3" key="1">
    <citation type="submission" date="2021-01" db="EMBL/GenBank/DDBJ databases">
        <title>Roseomonas sp. nov, a bacterium isolated from an oil production mixture in Yumen Oilfield.</title>
        <authorList>
            <person name="Wu D."/>
        </authorList>
    </citation>
    <scope>NUCLEOTIDE SEQUENCE [LARGE SCALE GENOMIC DNA]</scope>
    <source>
        <strain evidence="2 3">ROY-5-3</strain>
    </source>
</reference>
<sequence>MFTTNSLSGLLDAWDAAPWGATAGRSARHRMEAAERRRPLYTAEERQRRDATPWTLVQGVLAPIQFAVFLVSLGLVLNFLVTGEGLAVATASVVVKTVLLYTIMVTGCVWEKVVFGRYLFAPAFFWEDVFSMLVLALHSAYLLAVFTGFGDGQGQMLLALAAYAAYVVNAAQFVLKLRAARLDEARVSTRLAA</sequence>
<feature type="transmembrane region" description="Helical" evidence="1">
    <location>
        <begin position="156"/>
        <end position="175"/>
    </location>
</feature>
<accession>A0ABS6H2G9</accession>
<keyword evidence="1" id="KW-0812">Transmembrane</keyword>
<dbReference type="InterPro" id="IPR009905">
    <property type="entry name" value="BCHF"/>
</dbReference>
<organism evidence="2 3">
    <name type="scientific">Falsiroseomonas oleicola</name>
    <dbReference type="NCBI Taxonomy" id="2801474"/>
    <lineage>
        <taxon>Bacteria</taxon>
        <taxon>Pseudomonadati</taxon>
        <taxon>Pseudomonadota</taxon>
        <taxon>Alphaproteobacteria</taxon>
        <taxon>Acetobacterales</taxon>
        <taxon>Roseomonadaceae</taxon>
        <taxon>Falsiroseomonas</taxon>
    </lineage>
</organism>
<evidence type="ECO:0000313" key="3">
    <source>
        <dbReference type="Proteomes" id="UP000689967"/>
    </source>
</evidence>
<dbReference type="Pfam" id="PF07284">
    <property type="entry name" value="BCHF"/>
    <property type="match status" value="1"/>
</dbReference>
<feature type="transmembrane region" description="Helical" evidence="1">
    <location>
        <begin position="56"/>
        <end position="80"/>
    </location>
</feature>
<dbReference type="Proteomes" id="UP000689967">
    <property type="component" value="Unassembled WGS sequence"/>
</dbReference>
<dbReference type="NCBIfam" id="TIGR02020">
    <property type="entry name" value="BchF"/>
    <property type="match status" value="1"/>
</dbReference>
<feature type="transmembrane region" description="Helical" evidence="1">
    <location>
        <begin position="86"/>
        <end position="110"/>
    </location>
</feature>
<keyword evidence="1" id="KW-1133">Transmembrane helix</keyword>
<evidence type="ECO:0000256" key="1">
    <source>
        <dbReference type="SAM" id="Phobius"/>
    </source>
</evidence>
<protein>
    <submittedName>
        <fullName evidence="2">2-vinyl bacteriochlorophyllide hydratase</fullName>
    </submittedName>
</protein>